<proteinExistence type="predicted"/>
<gene>
    <name evidence="1" type="ORF">EAH89_13425</name>
</gene>
<sequence>MDGSTHPQSAQTGSEDLSTREILLSQSAMLRAIGEQLTALTKAVTPPPKEGPSLDEMLMAIITLLREQGLVLTRVDDRTLALGVDLPPLIARAMLRAERDRDLRS</sequence>
<dbReference type="Proteomes" id="UP000317078">
    <property type="component" value="Unassembled WGS sequence"/>
</dbReference>
<comment type="caution">
    <text evidence="1">The sequence shown here is derived from an EMBL/GenBank/DDBJ whole genome shotgun (WGS) entry which is preliminary data.</text>
</comment>
<evidence type="ECO:0000313" key="1">
    <source>
        <dbReference type="EMBL" id="TPG55933.1"/>
    </source>
</evidence>
<organism evidence="1 2">
    <name type="scientific">Muricoccus nepalensis</name>
    <dbReference type="NCBI Taxonomy" id="1854500"/>
    <lineage>
        <taxon>Bacteria</taxon>
        <taxon>Pseudomonadati</taxon>
        <taxon>Pseudomonadota</taxon>
        <taxon>Alphaproteobacteria</taxon>
        <taxon>Acetobacterales</taxon>
        <taxon>Roseomonadaceae</taxon>
        <taxon>Muricoccus</taxon>
    </lineage>
</organism>
<reference evidence="1 2" key="1">
    <citation type="journal article" date="2019" name="Environ. Microbiol.">
        <title>Species interactions and distinct microbial communities in high Arctic permafrost affected cryosols are associated with the CH4 and CO2 gas fluxes.</title>
        <authorList>
            <person name="Altshuler I."/>
            <person name="Hamel J."/>
            <person name="Turney S."/>
            <person name="Magnuson E."/>
            <person name="Levesque R."/>
            <person name="Greer C."/>
            <person name="Whyte L.G."/>
        </authorList>
    </citation>
    <scope>NUCLEOTIDE SEQUENCE [LARGE SCALE GENOMIC DNA]</scope>
    <source>
        <strain evidence="1 2">S9.3B</strain>
    </source>
</reference>
<keyword evidence="2" id="KW-1185">Reference proteome</keyword>
<dbReference type="RefSeq" id="WP_140883877.1">
    <property type="nucleotide sequence ID" value="NZ_RCZP01000011.1"/>
</dbReference>
<dbReference type="AlphaFoldDB" id="A0A502G4N3"/>
<accession>A0A502G4N3</accession>
<evidence type="ECO:0000313" key="2">
    <source>
        <dbReference type="Proteomes" id="UP000317078"/>
    </source>
</evidence>
<protein>
    <recommendedName>
        <fullName evidence="3">Gas vesicle protein K</fullName>
    </recommendedName>
</protein>
<name>A0A502G4N3_9PROT</name>
<evidence type="ECO:0008006" key="3">
    <source>
        <dbReference type="Google" id="ProtNLM"/>
    </source>
</evidence>
<dbReference type="EMBL" id="RCZP01000011">
    <property type="protein sequence ID" value="TPG55933.1"/>
    <property type="molecule type" value="Genomic_DNA"/>
</dbReference>